<sequence>MKHNATTAIPATTATTAIPAAAASPFRRGRRARRGLLTAPAIAAVALLAACSGGSDGSGDDSNAGAATDPASTSTATDAANSASTATSEAPASSDDSVSGEATANGVTAKVSPVDGIVDGSEVTIELSGLNPAYGGYYLGFCGDRPEGSPAPACTGDRAVPGTQAWLSNRGGSQPVPGNGEATVTLTAKAAGEGVDCRTDSCTLKVFGDHSEGFEDIVDVPVTFAP</sequence>
<feature type="region of interest" description="Disordered" evidence="1">
    <location>
        <begin position="57"/>
        <end position="104"/>
    </location>
</feature>
<dbReference type="SUPFAM" id="SSF49319">
    <property type="entry name" value="Actinoxanthin-like"/>
    <property type="match status" value="1"/>
</dbReference>
<proteinExistence type="predicted"/>
<dbReference type="EMBL" id="JABAGA010000002">
    <property type="protein sequence ID" value="NMF08884.1"/>
    <property type="molecule type" value="Genomic_DNA"/>
</dbReference>
<evidence type="ECO:0000256" key="1">
    <source>
        <dbReference type="SAM" id="MobiDB-lite"/>
    </source>
</evidence>
<comment type="caution">
    <text evidence="2">The sequence shown here is derived from an EMBL/GenBank/DDBJ whole genome shotgun (WGS) entry which is preliminary data.</text>
</comment>
<feature type="compositionally biased region" description="Low complexity" evidence="1">
    <location>
        <begin position="60"/>
        <end position="97"/>
    </location>
</feature>
<organism evidence="2 3">
    <name type="scientific">Corynebacterium xerosis</name>
    <dbReference type="NCBI Taxonomy" id="1725"/>
    <lineage>
        <taxon>Bacteria</taxon>
        <taxon>Bacillati</taxon>
        <taxon>Actinomycetota</taxon>
        <taxon>Actinomycetes</taxon>
        <taxon>Mycobacteriales</taxon>
        <taxon>Corynebacteriaceae</taxon>
        <taxon>Corynebacterium</taxon>
    </lineage>
</organism>
<dbReference type="RefSeq" id="WP_168937532.1">
    <property type="nucleotide sequence ID" value="NZ_JABAGA010000002.1"/>
</dbReference>
<evidence type="ECO:0000313" key="2">
    <source>
        <dbReference type="EMBL" id="NMF08884.1"/>
    </source>
</evidence>
<dbReference type="Proteomes" id="UP000589552">
    <property type="component" value="Unassembled WGS sequence"/>
</dbReference>
<dbReference type="Gene3D" id="2.60.40.230">
    <property type="entry name" value="Neocarzinostatin-like"/>
    <property type="match status" value="1"/>
</dbReference>
<dbReference type="InterPro" id="IPR027273">
    <property type="entry name" value="Neocarzinostatin-like"/>
</dbReference>
<accession>A0A7X9XST4</accession>
<protein>
    <submittedName>
        <fullName evidence="2">Thiamine biosynthesis protein</fullName>
    </submittedName>
</protein>
<dbReference type="AlphaFoldDB" id="A0A7X9XST4"/>
<name>A0A7X9XST4_9CORY</name>
<reference evidence="2 3" key="1">
    <citation type="submission" date="2020-04" db="EMBL/GenBank/DDBJ databases">
        <authorList>
            <person name="Hitch T.C.A."/>
            <person name="Wylensek D."/>
            <person name="Clavel T."/>
        </authorList>
    </citation>
    <scope>NUCLEOTIDE SEQUENCE [LARGE SCALE GENOMIC DNA]</scope>
    <source>
        <strain evidence="2 3">BL-383-APC-2I</strain>
    </source>
</reference>
<gene>
    <name evidence="2" type="ORF">HF852_04555</name>
</gene>
<evidence type="ECO:0000313" key="3">
    <source>
        <dbReference type="Proteomes" id="UP000589552"/>
    </source>
</evidence>